<protein>
    <submittedName>
        <fullName evidence="1">Uncharacterized protein</fullName>
    </submittedName>
</protein>
<organism evidence="1 2">
    <name type="scientific">Ligilactobacillus salivarius</name>
    <dbReference type="NCBI Taxonomy" id="1624"/>
    <lineage>
        <taxon>Bacteria</taxon>
        <taxon>Bacillati</taxon>
        <taxon>Bacillota</taxon>
        <taxon>Bacilli</taxon>
        <taxon>Lactobacillales</taxon>
        <taxon>Lactobacillaceae</taxon>
        <taxon>Ligilactobacillus</taxon>
    </lineage>
</organism>
<dbReference type="EMBL" id="CP020859">
    <property type="protein sequence ID" value="ARU20418.1"/>
    <property type="molecule type" value="Genomic_DNA"/>
</dbReference>
<sequence length="59" mass="6866">MQQLDNIEYNNGVELFNSIDRPDTAAEEWLLENDPTAYIQSYAPVITDDEQLHQLLDKQ</sequence>
<proteinExistence type="predicted"/>
<evidence type="ECO:0000313" key="1">
    <source>
        <dbReference type="EMBL" id="ARU20418.1"/>
    </source>
</evidence>
<reference evidence="1 2" key="1">
    <citation type="submission" date="2017-04" db="EMBL/GenBank/DDBJ databases">
        <title>Complete genome sequence of Lactobacillus salivarius ZLS006, a probiotic strain isolated from healthy piglet.</title>
        <authorList>
            <person name="Zhang D."/>
        </authorList>
    </citation>
    <scope>NUCLEOTIDE SEQUENCE [LARGE SCALE GENOMIC DNA]</scope>
    <source>
        <strain evidence="1 2">ZLS006</strain>
        <plasmid evidence="1 2">unnamed1</plasmid>
    </source>
</reference>
<dbReference type="RefSeq" id="WP_087449152.1">
    <property type="nucleotide sequence ID" value="NZ_CP020859.1"/>
</dbReference>
<keyword evidence="1" id="KW-0614">Plasmid</keyword>
<dbReference type="AlphaFoldDB" id="A0A1Y0FAU7"/>
<dbReference type="Proteomes" id="UP000195378">
    <property type="component" value="Plasmid unnamed1"/>
</dbReference>
<gene>
    <name evidence="1" type="ORF">B7R82_10765</name>
</gene>
<accession>A0A1Y0FAU7</accession>
<geneLocation type="plasmid" evidence="1 2">
    <name>unnamed1</name>
</geneLocation>
<evidence type="ECO:0000313" key="2">
    <source>
        <dbReference type="Proteomes" id="UP000195378"/>
    </source>
</evidence>
<name>A0A1Y0FAU7_9LACO</name>